<dbReference type="EMBL" id="CADCTN010000040">
    <property type="protein sequence ID" value="CAA9223329.1"/>
    <property type="molecule type" value="Genomic_DNA"/>
</dbReference>
<name>A0A6J4HHF3_9ACTN</name>
<feature type="region of interest" description="Disordered" evidence="1">
    <location>
        <begin position="1"/>
        <end position="76"/>
    </location>
</feature>
<feature type="compositionally biased region" description="Basic residues" evidence="1">
    <location>
        <begin position="25"/>
        <end position="55"/>
    </location>
</feature>
<evidence type="ECO:0000256" key="1">
    <source>
        <dbReference type="SAM" id="MobiDB-lite"/>
    </source>
</evidence>
<dbReference type="AlphaFoldDB" id="A0A6J4HHF3"/>
<gene>
    <name evidence="2" type="ORF">AVDCRST_MAG52-617</name>
</gene>
<accession>A0A6J4HHF3</accession>
<protein>
    <submittedName>
        <fullName evidence="2">Uncharacterized protein</fullName>
    </submittedName>
</protein>
<reference evidence="2" key="1">
    <citation type="submission" date="2020-02" db="EMBL/GenBank/DDBJ databases">
        <authorList>
            <person name="Meier V. D."/>
        </authorList>
    </citation>
    <scope>NUCLEOTIDE SEQUENCE</scope>
    <source>
        <strain evidence="2">AVDCRST_MAG52</strain>
    </source>
</reference>
<proteinExistence type="predicted"/>
<sequence>MTGCPCGVPCTPASSVSPAALRRAGAARRRPPRQRRGGRRAQVRRRPRARPRRRVAAVGDPEGKPEAANRGPTSPEQLRVALVPGVAPFLRPGTLGGVGVQDK</sequence>
<organism evidence="2">
    <name type="scientific">uncultured Blastococcus sp</name>
    <dbReference type="NCBI Taxonomy" id="217144"/>
    <lineage>
        <taxon>Bacteria</taxon>
        <taxon>Bacillati</taxon>
        <taxon>Actinomycetota</taxon>
        <taxon>Actinomycetes</taxon>
        <taxon>Geodermatophilales</taxon>
        <taxon>Geodermatophilaceae</taxon>
        <taxon>Blastococcus</taxon>
        <taxon>environmental samples</taxon>
    </lineage>
</organism>
<evidence type="ECO:0000313" key="2">
    <source>
        <dbReference type="EMBL" id="CAA9223329.1"/>
    </source>
</evidence>